<evidence type="ECO:0000256" key="1">
    <source>
        <dbReference type="SAM" id="Phobius"/>
    </source>
</evidence>
<sequence length="264" mass="30340">MFCANCGKEIKEGMNFCSSCGAKIEPNNKEEVMNDNINNTENNVNIDIKEEQKDNNTTNNSIYSTSDFYMDIKGIKSRFDHGYNNMQFFAFFSPIIIHSIFYIFKLMTKNSYDDGIPSLSSGVLFWIILPIITFIIANKINPRGVFINMQNGVLIKNKKSKFGFLRDELHLKEVFVVRVKSFNIDAIPAPKGKWYNSLFGSGEFYKFTFFDKNGSPLLNIHLTNKNDRDKLIEALKTVFNILGKYDVQIEVNNSVSRDFDELAM</sequence>
<evidence type="ECO:0000259" key="2">
    <source>
        <dbReference type="Pfam" id="PF13240"/>
    </source>
</evidence>
<proteinExistence type="predicted"/>
<organism evidence="3 4">
    <name type="scientific">Brachyspira aalborgi</name>
    <dbReference type="NCBI Taxonomy" id="29522"/>
    <lineage>
        <taxon>Bacteria</taxon>
        <taxon>Pseudomonadati</taxon>
        <taxon>Spirochaetota</taxon>
        <taxon>Spirochaetia</taxon>
        <taxon>Brachyspirales</taxon>
        <taxon>Brachyspiraceae</taxon>
        <taxon>Brachyspira</taxon>
    </lineage>
</organism>
<dbReference type="EMBL" id="SAYD01000018">
    <property type="protein sequence ID" value="TXJ38976.1"/>
    <property type="molecule type" value="Genomic_DNA"/>
</dbReference>
<gene>
    <name evidence="3" type="ORF">EPJ81_07590</name>
</gene>
<comment type="caution">
    <text evidence="3">The sequence shown here is derived from an EMBL/GenBank/DDBJ whole genome shotgun (WGS) entry which is preliminary data.</text>
</comment>
<keyword evidence="1" id="KW-1133">Transmembrane helix</keyword>
<dbReference type="RefSeq" id="WP_147778488.1">
    <property type="nucleotide sequence ID" value="NZ_SAYD01000018.1"/>
</dbReference>
<dbReference type="AlphaFoldDB" id="A0A5C8EMG9"/>
<keyword evidence="1" id="KW-0472">Membrane</keyword>
<protein>
    <submittedName>
        <fullName evidence="3">Zinc ribbon domain-containing protein</fullName>
    </submittedName>
</protein>
<dbReference type="InterPro" id="IPR026870">
    <property type="entry name" value="Zinc_ribbon_dom"/>
</dbReference>
<reference evidence="3 4" key="1">
    <citation type="journal article" date="1992" name="Lakartidningen">
        <title>[Penicillin V and not amoxicillin is the first choice preparation in acute otitis].</title>
        <authorList>
            <person name="Kamme C."/>
            <person name="Lundgren K."/>
            <person name="Prellner K."/>
        </authorList>
    </citation>
    <scope>NUCLEOTIDE SEQUENCE [LARGE SCALE GENOMIC DNA]</scope>
    <source>
        <strain evidence="3 4">PC3997IV</strain>
    </source>
</reference>
<evidence type="ECO:0000313" key="4">
    <source>
        <dbReference type="Proteomes" id="UP000325002"/>
    </source>
</evidence>
<name>A0A5C8EMG9_9SPIR</name>
<evidence type="ECO:0000313" key="3">
    <source>
        <dbReference type="EMBL" id="TXJ38976.1"/>
    </source>
</evidence>
<accession>A0A5C8EMG9</accession>
<feature type="domain" description="Zinc-ribbon" evidence="2">
    <location>
        <begin position="2"/>
        <end position="24"/>
    </location>
</feature>
<dbReference type="Pfam" id="PF13240">
    <property type="entry name" value="Zn_Ribbon_1"/>
    <property type="match status" value="1"/>
</dbReference>
<feature type="transmembrane region" description="Helical" evidence="1">
    <location>
        <begin position="116"/>
        <end position="137"/>
    </location>
</feature>
<feature type="transmembrane region" description="Helical" evidence="1">
    <location>
        <begin position="86"/>
        <end position="104"/>
    </location>
</feature>
<keyword evidence="1" id="KW-0812">Transmembrane</keyword>
<dbReference type="Proteomes" id="UP000325002">
    <property type="component" value="Unassembled WGS sequence"/>
</dbReference>